<gene>
    <name evidence="1" type="ORF">Syun_024831</name>
</gene>
<dbReference type="PANTHER" id="PTHR33116:SF86">
    <property type="entry name" value="REVERSE TRANSCRIPTASE DOMAIN-CONTAINING PROTEIN"/>
    <property type="match status" value="1"/>
</dbReference>
<dbReference type="Proteomes" id="UP001420932">
    <property type="component" value="Unassembled WGS sequence"/>
</dbReference>
<organism evidence="1 2">
    <name type="scientific">Stephania yunnanensis</name>
    <dbReference type="NCBI Taxonomy" id="152371"/>
    <lineage>
        <taxon>Eukaryota</taxon>
        <taxon>Viridiplantae</taxon>
        <taxon>Streptophyta</taxon>
        <taxon>Embryophyta</taxon>
        <taxon>Tracheophyta</taxon>
        <taxon>Spermatophyta</taxon>
        <taxon>Magnoliopsida</taxon>
        <taxon>Ranunculales</taxon>
        <taxon>Menispermaceae</taxon>
        <taxon>Menispermoideae</taxon>
        <taxon>Cissampelideae</taxon>
        <taxon>Stephania</taxon>
    </lineage>
</organism>
<protein>
    <recommendedName>
        <fullName evidence="3">Reverse transcriptase domain-containing protein</fullName>
    </recommendedName>
</protein>
<accession>A0AAP0HV70</accession>
<dbReference type="PANTHER" id="PTHR33116">
    <property type="entry name" value="REVERSE TRANSCRIPTASE ZINC-BINDING DOMAIN-CONTAINING PROTEIN-RELATED-RELATED"/>
    <property type="match status" value="1"/>
</dbReference>
<evidence type="ECO:0000313" key="1">
    <source>
        <dbReference type="EMBL" id="KAK9097786.1"/>
    </source>
</evidence>
<dbReference type="EMBL" id="JBBNAF010000011">
    <property type="protein sequence ID" value="KAK9097786.1"/>
    <property type="molecule type" value="Genomic_DNA"/>
</dbReference>
<sequence length="257" mass="28401">MSLAFRTWFRTVGGEITMPIYVAIPTFRGGLEPLAYGGNYIYGGDVEDVYVLQSKMGAYTSTLEDPALTEPLSFAPSLHVQWSSLWPPIPSLFSLISHLIFADDVLLFGHGSVQEAQLFLRVLDMYFRASGQLVNVINKSRIVFDKSVVTQTRTSICTLLHIRESGNHGKYLGAMVDLGKSRKFLIEAIEESINSKIEGWAEKLLSQAEKSILIKSATLATPIYEMSCLKINKGFCKKIGGKIIQIAKEKSGVRGTS</sequence>
<evidence type="ECO:0000313" key="2">
    <source>
        <dbReference type="Proteomes" id="UP001420932"/>
    </source>
</evidence>
<name>A0AAP0HV70_9MAGN</name>
<proteinExistence type="predicted"/>
<comment type="caution">
    <text evidence="1">The sequence shown here is derived from an EMBL/GenBank/DDBJ whole genome shotgun (WGS) entry which is preliminary data.</text>
</comment>
<keyword evidence="2" id="KW-1185">Reference proteome</keyword>
<evidence type="ECO:0008006" key="3">
    <source>
        <dbReference type="Google" id="ProtNLM"/>
    </source>
</evidence>
<dbReference type="AlphaFoldDB" id="A0AAP0HV70"/>
<reference evidence="1 2" key="1">
    <citation type="submission" date="2024-01" db="EMBL/GenBank/DDBJ databases">
        <title>Genome assemblies of Stephania.</title>
        <authorList>
            <person name="Yang L."/>
        </authorList>
    </citation>
    <scope>NUCLEOTIDE SEQUENCE [LARGE SCALE GENOMIC DNA]</scope>
    <source>
        <strain evidence="1">YNDBR</strain>
        <tissue evidence="1">Leaf</tissue>
    </source>
</reference>